<feature type="signal peptide" evidence="2">
    <location>
        <begin position="1"/>
        <end position="23"/>
    </location>
</feature>
<evidence type="ECO:0000256" key="1">
    <source>
        <dbReference type="SAM" id="MobiDB-lite"/>
    </source>
</evidence>
<reference evidence="3" key="1">
    <citation type="journal article" date="2023" name="G3 (Bethesda)">
        <title>A reference genome for the long-term kleptoplast-retaining sea slug Elysia crispata morphotype clarki.</title>
        <authorList>
            <person name="Eastman K.E."/>
            <person name="Pendleton A.L."/>
            <person name="Shaikh M.A."/>
            <person name="Suttiyut T."/>
            <person name="Ogas R."/>
            <person name="Tomko P."/>
            <person name="Gavelis G."/>
            <person name="Widhalm J.R."/>
            <person name="Wisecaver J.H."/>
        </authorList>
    </citation>
    <scope>NUCLEOTIDE SEQUENCE</scope>
    <source>
        <strain evidence="3">ECLA1</strain>
    </source>
</reference>
<feature type="chain" id="PRO_5041905567" description="Sodefrin-like factor" evidence="2">
    <location>
        <begin position="24"/>
        <end position="411"/>
    </location>
</feature>
<feature type="compositionally biased region" description="Low complexity" evidence="1">
    <location>
        <begin position="338"/>
        <end position="387"/>
    </location>
</feature>
<accession>A0AAE0YBL5</accession>
<feature type="region of interest" description="Disordered" evidence="1">
    <location>
        <begin position="244"/>
        <end position="269"/>
    </location>
</feature>
<gene>
    <name evidence="3" type="ORF">RRG08_062188</name>
</gene>
<keyword evidence="4" id="KW-1185">Reference proteome</keyword>
<dbReference type="AlphaFoldDB" id="A0AAE0YBL5"/>
<sequence>MANYVYFLLVLLIWFWSAPLNEGTLCLFCQSGVQDFSQCTKVGQCTGDQVCITEKYDEGGGIVTWYSGCQNREVCRRLGAYTKRSAPDGGSAQPASGVPAHFGARASRQLRPGQNVCSGCCDDTDFCNARECGFNADFQAAGFRTCFKCDGVPRPTDCDHVIQCTDQERISLLYPSVALRSYFTKGEQPLLTKWAVKKPRQMCEAYDGYLQYFTKRRAVSTGDTYDTLSRIGIRKLPVSSFLQQSPGQSLFPRSGDIESGTSTEVPRSKRTIDDPRALCLTCGAGDFCNRLQDCGSVLTSSTTSLTSSTAVQANGQFATSLTPSTVFQGVLSTPSLTPSTVSQGVLSTPSLTPSTVSQGVLSTPSLTPSTVSQGVLSTPSLTPSTVSQGVLSTPSLTQSTVSQGVLTTHSL</sequence>
<protein>
    <recommendedName>
        <fullName evidence="5">Sodefrin-like factor</fullName>
    </recommendedName>
</protein>
<proteinExistence type="predicted"/>
<name>A0AAE0YBL5_9GAST</name>
<dbReference type="EMBL" id="JAWDGP010006491">
    <property type="protein sequence ID" value="KAK3740058.1"/>
    <property type="molecule type" value="Genomic_DNA"/>
</dbReference>
<comment type="caution">
    <text evidence="3">The sequence shown here is derived from an EMBL/GenBank/DDBJ whole genome shotgun (WGS) entry which is preliminary data.</text>
</comment>
<feature type="region of interest" description="Disordered" evidence="1">
    <location>
        <begin position="338"/>
        <end position="392"/>
    </location>
</feature>
<dbReference type="Proteomes" id="UP001283361">
    <property type="component" value="Unassembled WGS sequence"/>
</dbReference>
<evidence type="ECO:0000256" key="2">
    <source>
        <dbReference type="SAM" id="SignalP"/>
    </source>
</evidence>
<evidence type="ECO:0000313" key="3">
    <source>
        <dbReference type="EMBL" id="KAK3740058.1"/>
    </source>
</evidence>
<evidence type="ECO:0000313" key="4">
    <source>
        <dbReference type="Proteomes" id="UP001283361"/>
    </source>
</evidence>
<keyword evidence="2" id="KW-0732">Signal</keyword>
<evidence type="ECO:0008006" key="5">
    <source>
        <dbReference type="Google" id="ProtNLM"/>
    </source>
</evidence>
<organism evidence="3 4">
    <name type="scientific">Elysia crispata</name>
    <name type="common">lettuce slug</name>
    <dbReference type="NCBI Taxonomy" id="231223"/>
    <lineage>
        <taxon>Eukaryota</taxon>
        <taxon>Metazoa</taxon>
        <taxon>Spiralia</taxon>
        <taxon>Lophotrochozoa</taxon>
        <taxon>Mollusca</taxon>
        <taxon>Gastropoda</taxon>
        <taxon>Heterobranchia</taxon>
        <taxon>Euthyneura</taxon>
        <taxon>Panpulmonata</taxon>
        <taxon>Sacoglossa</taxon>
        <taxon>Placobranchoidea</taxon>
        <taxon>Plakobranchidae</taxon>
        <taxon>Elysia</taxon>
    </lineage>
</organism>